<keyword evidence="4 6" id="KW-1133">Transmembrane helix</keyword>
<feature type="transmembrane region" description="Helical" evidence="6">
    <location>
        <begin position="217"/>
        <end position="239"/>
    </location>
</feature>
<dbReference type="EMBL" id="CAFBIZ010000046">
    <property type="protein sequence ID" value="CAB4847887.1"/>
    <property type="molecule type" value="Genomic_DNA"/>
</dbReference>
<keyword evidence="5 6" id="KW-0472">Membrane</keyword>
<sequence length="284" mass="29533">MGALIGLVFGLGLLLVAQSRWLPRTPAVVPTRASGLRRRLDAAGLGDISSVQVLATCSGAMAAGFILMLVVSGSPTVAVVFAAIAGWMPLGALGRRASRRRQSLVGCWPDAVDDLASAVRAGMSLPEAVAGLAERGPAALREPFARFAADHRVSGAFGICLDRLKVDLADPVGDRVVEALRLARDVGGSDLGRLLRTLSAVLREDARTRAELLARQSWAVSAARLAVAAPWATLALLSLRPGALGVYDSGGGVFVLVIAAATSAVAYVLMRRIGRLPVDDRVLS</sequence>
<dbReference type="EMBL" id="CAFBPU010000026">
    <property type="protein sequence ID" value="CAB5034395.1"/>
    <property type="molecule type" value="Genomic_DNA"/>
</dbReference>
<dbReference type="AlphaFoldDB" id="A0A6J7BQ74"/>
<evidence type="ECO:0000313" key="9">
    <source>
        <dbReference type="EMBL" id="CAB4960819.1"/>
    </source>
</evidence>
<evidence type="ECO:0000256" key="6">
    <source>
        <dbReference type="SAM" id="Phobius"/>
    </source>
</evidence>
<dbReference type="PANTHER" id="PTHR35007">
    <property type="entry name" value="INTEGRAL MEMBRANE PROTEIN-RELATED"/>
    <property type="match status" value="1"/>
</dbReference>
<name>A0A6J7BQ74_9ZZZZ</name>
<comment type="subcellular location">
    <subcellularLocation>
        <location evidence="1">Cell membrane</location>
        <topology evidence="1">Multi-pass membrane protein</topology>
    </subcellularLocation>
</comment>
<proteinExistence type="predicted"/>
<feature type="transmembrane region" description="Helical" evidence="6">
    <location>
        <begin position="251"/>
        <end position="270"/>
    </location>
</feature>
<dbReference type="GO" id="GO:0005886">
    <property type="term" value="C:plasma membrane"/>
    <property type="evidence" value="ECO:0007669"/>
    <property type="project" value="UniProtKB-SubCell"/>
</dbReference>
<protein>
    <submittedName>
        <fullName evidence="8">Unannotated protein</fullName>
    </submittedName>
</protein>
<evidence type="ECO:0000256" key="4">
    <source>
        <dbReference type="ARBA" id="ARBA00022989"/>
    </source>
</evidence>
<dbReference type="Pfam" id="PF00482">
    <property type="entry name" value="T2SSF"/>
    <property type="match status" value="1"/>
</dbReference>
<evidence type="ECO:0000256" key="3">
    <source>
        <dbReference type="ARBA" id="ARBA00022692"/>
    </source>
</evidence>
<keyword evidence="3 6" id="KW-0812">Transmembrane</keyword>
<dbReference type="PANTHER" id="PTHR35007:SF2">
    <property type="entry name" value="PILUS ASSEMBLE PROTEIN"/>
    <property type="match status" value="1"/>
</dbReference>
<gene>
    <name evidence="8" type="ORF">UFOPK3268_00514</name>
    <name evidence="9" type="ORF">UFOPK3752_02265</name>
    <name evidence="10" type="ORF">UFOPK4150_01345</name>
</gene>
<feature type="transmembrane region" description="Helical" evidence="6">
    <location>
        <begin position="60"/>
        <end position="93"/>
    </location>
</feature>
<evidence type="ECO:0000256" key="1">
    <source>
        <dbReference type="ARBA" id="ARBA00004651"/>
    </source>
</evidence>
<evidence type="ECO:0000259" key="7">
    <source>
        <dbReference type="Pfam" id="PF00482"/>
    </source>
</evidence>
<evidence type="ECO:0000313" key="8">
    <source>
        <dbReference type="EMBL" id="CAB4847887.1"/>
    </source>
</evidence>
<evidence type="ECO:0000313" key="10">
    <source>
        <dbReference type="EMBL" id="CAB5034395.1"/>
    </source>
</evidence>
<organism evidence="8">
    <name type="scientific">freshwater metagenome</name>
    <dbReference type="NCBI Taxonomy" id="449393"/>
    <lineage>
        <taxon>unclassified sequences</taxon>
        <taxon>metagenomes</taxon>
        <taxon>ecological metagenomes</taxon>
    </lineage>
</organism>
<evidence type="ECO:0000256" key="5">
    <source>
        <dbReference type="ARBA" id="ARBA00023136"/>
    </source>
</evidence>
<feature type="domain" description="Type II secretion system protein GspF" evidence="7">
    <location>
        <begin position="112"/>
        <end position="237"/>
    </location>
</feature>
<dbReference type="EMBL" id="CAFBND010000156">
    <property type="protein sequence ID" value="CAB4960819.1"/>
    <property type="molecule type" value="Genomic_DNA"/>
</dbReference>
<dbReference type="InterPro" id="IPR018076">
    <property type="entry name" value="T2SS_GspF_dom"/>
</dbReference>
<accession>A0A6J7BQ74</accession>
<keyword evidence="2" id="KW-1003">Cell membrane</keyword>
<reference evidence="8" key="1">
    <citation type="submission" date="2020-05" db="EMBL/GenBank/DDBJ databases">
        <authorList>
            <person name="Chiriac C."/>
            <person name="Salcher M."/>
            <person name="Ghai R."/>
            <person name="Kavagutti S V."/>
        </authorList>
    </citation>
    <scope>NUCLEOTIDE SEQUENCE</scope>
</reference>
<evidence type="ECO:0000256" key="2">
    <source>
        <dbReference type="ARBA" id="ARBA00022475"/>
    </source>
</evidence>